<dbReference type="FunFam" id="1.20.1560.10:FF:000011">
    <property type="entry name" value="Multidrug ABC transporter ATP-binding protein"/>
    <property type="match status" value="1"/>
</dbReference>
<dbReference type="SUPFAM" id="SSF90123">
    <property type="entry name" value="ABC transporter transmembrane region"/>
    <property type="match status" value="1"/>
</dbReference>
<evidence type="ECO:0000256" key="9">
    <source>
        <dbReference type="SAM" id="Coils"/>
    </source>
</evidence>
<dbReference type="InterPro" id="IPR039421">
    <property type="entry name" value="Type_1_exporter"/>
</dbReference>
<evidence type="ECO:0000313" key="13">
    <source>
        <dbReference type="EMBL" id="PNU01106.1"/>
    </source>
</evidence>
<dbReference type="GO" id="GO:0005886">
    <property type="term" value="C:plasma membrane"/>
    <property type="evidence" value="ECO:0007669"/>
    <property type="project" value="UniProtKB-SubCell"/>
</dbReference>
<dbReference type="KEGG" id="cthd:CDO33_06020"/>
<evidence type="ECO:0000259" key="11">
    <source>
        <dbReference type="PROSITE" id="PS50893"/>
    </source>
</evidence>
<keyword evidence="7 10" id="KW-1133">Transmembrane helix</keyword>
<dbReference type="FunFam" id="3.40.50.300:FF:000287">
    <property type="entry name" value="Multidrug ABC transporter ATP-binding protein"/>
    <property type="match status" value="1"/>
</dbReference>
<comment type="caution">
    <text evidence="13">The sequence shown here is derived from an EMBL/GenBank/DDBJ whole genome shotgun (WGS) entry which is preliminary data.</text>
</comment>
<name>A0A2K2FKX4_9CLOT</name>
<dbReference type="OrthoDB" id="9762778at2"/>
<dbReference type="Gene3D" id="3.40.50.300">
    <property type="entry name" value="P-loop containing nucleotide triphosphate hydrolases"/>
    <property type="match status" value="1"/>
</dbReference>
<dbReference type="PROSITE" id="PS50893">
    <property type="entry name" value="ABC_TRANSPORTER_2"/>
    <property type="match status" value="1"/>
</dbReference>
<dbReference type="PROSITE" id="PS00211">
    <property type="entry name" value="ABC_TRANSPORTER_1"/>
    <property type="match status" value="1"/>
</dbReference>
<dbReference type="SMART" id="SM00382">
    <property type="entry name" value="AAA"/>
    <property type="match status" value="1"/>
</dbReference>
<dbReference type="PANTHER" id="PTHR43394">
    <property type="entry name" value="ATP-DEPENDENT PERMEASE MDL1, MITOCHONDRIAL"/>
    <property type="match status" value="1"/>
</dbReference>
<feature type="transmembrane region" description="Helical" evidence="10">
    <location>
        <begin position="250"/>
        <end position="270"/>
    </location>
</feature>
<keyword evidence="6" id="KW-0067">ATP-binding</keyword>
<protein>
    <submittedName>
        <fullName evidence="13">ABC transporter permease</fullName>
    </submittedName>
</protein>
<evidence type="ECO:0000256" key="5">
    <source>
        <dbReference type="ARBA" id="ARBA00022741"/>
    </source>
</evidence>
<dbReference type="Gene3D" id="1.20.1560.10">
    <property type="entry name" value="ABC transporter type 1, transmembrane domain"/>
    <property type="match status" value="1"/>
</dbReference>
<dbReference type="CDD" id="cd18778">
    <property type="entry name" value="ABC_6TM_exporter_like"/>
    <property type="match status" value="1"/>
</dbReference>
<evidence type="ECO:0000256" key="7">
    <source>
        <dbReference type="ARBA" id="ARBA00022989"/>
    </source>
</evidence>
<evidence type="ECO:0000313" key="14">
    <source>
        <dbReference type="Proteomes" id="UP000236151"/>
    </source>
</evidence>
<keyword evidence="8 10" id="KW-0472">Membrane</keyword>
<keyword evidence="5" id="KW-0547">Nucleotide-binding</keyword>
<dbReference type="Pfam" id="PF00005">
    <property type="entry name" value="ABC_tran"/>
    <property type="match status" value="1"/>
</dbReference>
<gene>
    <name evidence="13" type="ORF">CDQ84_02995</name>
</gene>
<dbReference type="CDD" id="cd03251">
    <property type="entry name" value="ABCC_MsbA"/>
    <property type="match status" value="1"/>
</dbReference>
<feature type="transmembrane region" description="Helical" evidence="10">
    <location>
        <begin position="133"/>
        <end position="156"/>
    </location>
</feature>
<feature type="transmembrane region" description="Helical" evidence="10">
    <location>
        <begin position="162"/>
        <end position="180"/>
    </location>
</feature>
<keyword evidence="14" id="KW-1185">Reference proteome</keyword>
<dbReference type="GO" id="GO:0015421">
    <property type="term" value="F:ABC-type oligopeptide transporter activity"/>
    <property type="evidence" value="ECO:0007669"/>
    <property type="project" value="TreeGrafter"/>
</dbReference>
<keyword evidence="2" id="KW-0813">Transport</keyword>
<feature type="domain" description="ABC transmembrane type-1" evidence="12">
    <location>
        <begin position="19"/>
        <end position="305"/>
    </location>
</feature>
<dbReference type="Pfam" id="PF00664">
    <property type="entry name" value="ABC_membrane"/>
    <property type="match status" value="1"/>
</dbReference>
<dbReference type="InterPro" id="IPR003439">
    <property type="entry name" value="ABC_transporter-like_ATP-bd"/>
</dbReference>
<keyword evidence="3" id="KW-1003">Cell membrane</keyword>
<keyword evidence="4 10" id="KW-0812">Transmembrane</keyword>
<dbReference type="SUPFAM" id="SSF52540">
    <property type="entry name" value="P-loop containing nucleoside triphosphate hydrolases"/>
    <property type="match status" value="1"/>
</dbReference>
<dbReference type="InterPro" id="IPR003593">
    <property type="entry name" value="AAA+_ATPase"/>
</dbReference>
<comment type="subcellular location">
    <subcellularLocation>
        <location evidence="1">Cell membrane</location>
        <topology evidence="1">Multi-pass membrane protein</topology>
    </subcellularLocation>
</comment>
<organism evidence="13 14">
    <name type="scientific">Clostridium thermosuccinogenes</name>
    <dbReference type="NCBI Taxonomy" id="84032"/>
    <lineage>
        <taxon>Bacteria</taxon>
        <taxon>Bacillati</taxon>
        <taxon>Bacillota</taxon>
        <taxon>Clostridia</taxon>
        <taxon>Eubacteriales</taxon>
        <taxon>Clostridiaceae</taxon>
        <taxon>Clostridium</taxon>
    </lineage>
</organism>
<dbReference type="RefSeq" id="WP_103080234.1">
    <property type="nucleotide sequence ID" value="NZ_CP021850.1"/>
</dbReference>
<evidence type="ECO:0000256" key="1">
    <source>
        <dbReference type="ARBA" id="ARBA00004651"/>
    </source>
</evidence>
<dbReference type="InterPro" id="IPR017871">
    <property type="entry name" value="ABC_transporter-like_CS"/>
</dbReference>
<proteinExistence type="predicted"/>
<evidence type="ECO:0000259" key="12">
    <source>
        <dbReference type="PROSITE" id="PS50929"/>
    </source>
</evidence>
<evidence type="ECO:0000256" key="3">
    <source>
        <dbReference type="ARBA" id="ARBA00022475"/>
    </source>
</evidence>
<dbReference type="GO" id="GO:0016887">
    <property type="term" value="F:ATP hydrolysis activity"/>
    <property type="evidence" value="ECO:0007669"/>
    <property type="project" value="InterPro"/>
</dbReference>
<feature type="domain" description="ABC transporter" evidence="11">
    <location>
        <begin position="339"/>
        <end position="573"/>
    </location>
</feature>
<dbReference type="InterPro" id="IPR036640">
    <property type="entry name" value="ABC1_TM_sf"/>
</dbReference>
<feature type="transmembrane region" description="Helical" evidence="10">
    <location>
        <begin position="59"/>
        <end position="76"/>
    </location>
</feature>
<accession>A0A2K2FKX4</accession>
<dbReference type="InterPro" id="IPR011527">
    <property type="entry name" value="ABC1_TM_dom"/>
</dbReference>
<dbReference type="EMBL" id="NIOJ01000004">
    <property type="protein sequence ID" value="PNU01106.1"/>
    <property type="molecule type" value="Genomic_DNA"/>
</dbReference>
<dbReference type="Proteomes" id="UP000236151">
    <property type="component" value="Unassembled WGS sequence"/>
</dbReference>
<evidence type="ECO:0000256" key="8">
    <source>
        <dbReference type="ARBA" id="ARBA00023136"/>
    </source>
</evidence>
<evidence type="ECO:0000256" key="10">
    <source>
        <dbReference type="SAM" id="Phobius"/>
    </source>
</evidence>
<keyword evidence="9" id="KW-0175">Coiled coil</keyword>
<evidence type="ECO:0000256" key="4">
    <source>
        <dbReference type="ARBA" id="ARBA00022692"/>
    </source>
</evidence>
<dbReference type="GO" id="GO:0005524">
    <property type="term" value="F:ATP binding"/>
    <property type="evidence" value="ECO:0007669"/>
    <property type="project" value="UniProtKB-KW"/>
</dbReference>
<dbReference type="InterPro" id="IPR027417">
    <property type="entry name" value="P-loop_NTPase"/>
</dbReference>
<evidence type="ECO:0000256" key="6">
    <source>
        <dbReference type="ARBA" id="ARBA00022840"/>
    </source>
</evidence>
<feature type="coiled-coil region" evidence="9">
    <location>
        <begin position="300"/>
        <end position="327"/>
    </location>
</feature>
<evidence type="ECO:0000256" key="2">
    <source>
        <dbReference type="ARBA" id="ARBA00022448"/>
    </source>
</evidence>
<reference evidence="13 14" key="1">
    <citation type="submission" date="2017-06" db="EMBL/GenBank/DDBJ databases">
        <title>Investigating the central metabolism of Clostridium thermosuccinogenes.</title>
        <authorList>
            <person name="Koendjbiharie J.G."/>
            <person name="van Kranenburg R."/>
        </authorList>
    </citation>
    <scope>NUCLEOTIDE SEQUENCE [LARGE SCALE GENOMIC DNA]</scope>
    <source>
        <strain evidence="13 14">DSM 5806</strain>
    </source>
</reference>
<dbReference type="PANTHER" id="PTHR43394:SF1">
    <property type="entry name" value="ATP-BINDING CASSETTE SUB-FAMILY B MEMBER 10, MITOCHONDRIAL"/>
    <property type="match status" value="1"/>
</dbReference>
<sequence>MKELKALLHFAKPYKWYIALATLCMITVTAMNMVAPWMIRNIVKIITDGPSNQIDMKQVTILALTALAAYLIRAASQFGSDYISHYSAWYILNDIRRYMYEHMQKLPLKYFQDRQTGELMSRVMNDTRNFEELLAHAIPTLIVNALTLIGVSSILLSLNIQLTLYTLIPVPILIWLVAKFSKISRPRFKDAQVKIAEVNSILQDNFTGIKEIKVFTKEEYELKRTGKSIYDHTRSILNAVRLSNLFHPGIEFVSSLGTVIVIFFGGILALSNQLSLENMVAFLLYLNSFYQPVIVLGRINEGLQQALASAERVLEILDEGVEDYDKQNSIRVDRVKGDLEFRNVSFDYIKGITVLKDISFKAKAGETVALVGPTGVGKTTLANLIPRFYDPDAGQILIDGKDIRDMDLTSLRKQVSFVSQDVFLFNGTVKENILYGRLDASDEEVIAAAKAANAHDFIMELADGYNTQVGERGVKLSGGQKQRISIARAILKDAPILILDEATSSVDTQTERLIQEALEKLMKNRTTIVIAHRLSTIQKADQIIVIKEGKITEKGKHEELLELKGLYSQLCEAQSGGCIVA</sequence>
<feature type="transmembrane region" description="Helical" evidence="10">
    <location>
        <begin position="16"/>
        <end position="39"/>
    </location>
</feature>
<dbReference type="PROSITE" id="PS50929">
    <property type="entry name" value="ABC_TM1F"/>
    <property type="match status" value="1"/>
</dbReference>
<dbReference type="AlphaFoldDB" id="A0A2K2FKX4"/>